<protein>
    <recommendedName>
        <fullName evidence="10">TNFR-Cys domain-containing protein</fullName>
    </recommendedName>
</protein>
<keyword evidence="4 9" id="KW-0732">Signal</keyword>
<comment type="subcellular location">
    <subcellularLocation>
        <location evidence="1">Secreted</location>
    </subcellularLocation>
</comment>
<evidence type="ECO:0000313" key="12">
    <source>
        <dbReference type="Proteomes" id="UP001557470"/>
    </source>
</evidence>
<dbReference type="Gene3D" id="2.10.50.10">
    <property type="entry name" value="Tumor Necrosis Factor Receptor, subunit A, domain 2"/>
    <property type="match status" value="3"/>
</dbReference>
<feature type="disulfide bond" evidence="8">
    <location>
        <begin position="59"/>
        <end position="74"/>
    </location>
</feature>
<keyword evidence="5" id="KW-0677">Repeat</keyword>
<dbReference type="Pfam" id="PF00020">
    <property type="entry name" value="TNFR_c6"/>
    <property type="match status" value="3"/>
</dbReference>
<dbReference type="AlphaFoldDB" id="A0ABD0WIA0"/>
<comment type="caution">
    <text evidence="11">The sequence shown here is derived from an EMBL/GenBank/DDBJ whole genome shotgun (WGS) entry which is preliminary data.</text>
</comment>
<keyword evidence="3" id="KW-0053">Apoptosis</keyword>
<evidence type="ECO:0000256" key="9">
    <source>
        <dbReference type="SAM" id="SignalP"/>
    </source>
</evidence>
<dbReference type="Proteomes" id="UP001557470">
    <property type="component" value="Unassembled WGS sequence"/>
</dbReference>
<keyword evidence="12" id="KW-1185">Reference proteome</keyword>
<evidence type="ECO:0000256" key="7">
    <source>
        <dbReference type="ARBA" id="ARBA00023180"/>
    </source>
</evidence>
<feature type="repeat" description="TNFR-Cys" evidence="8">
    <location>
        <begin position="58"/>
        <end position="98"/>
    </location>
</feature>
<name>A0ABD0WIA0_UMBPY</name>
<evidence type="ECO:0000256" key="8">
    <source>
        <dbReference type="PROSITE-ProRule" id="PRU00206"/>
    </source>
</evidence>
<dbReference type="SMART" id="SM01411">
    <property type="entry name" value="Ephrin_rec_like"/>
    <property type="match status" value="2"/>
</dbReference>
<evidence type="ECO:0000256" key="1">
    <source>
        <dbReference type="ARBA" id="ARBA00004613"/>
    </source>
</evidence>
<dbReference type="EMBL" id="JAGEUA010000011">
    <property type="protein sequence ID" value="KAL0962323.1"/>
    <property type="molecule type" value="Genomic_DNA"/>
</dbReference>
<keyword evidence="2" id="KW-0964">Secreted</keyword>
<evidence type="ECO:0000256" key="3">
    <source>
        <dbReference type="ARBA" id="ARBA00022703"/>
    </source>
</evidence>
<evidence type="ECO:0000256" key="4">
    <source>
        <dbReference type="ARBA" id="ARBA00022729"/>
    </source>
</evidence>
<dbReference type="PANTHER" id="PTHR23097:SF116">
    <property type="entry name" value="TUMOR NECROSIS FACTOR RECEPTOR SUPERFAMILY MEMBER 6B"/>
    <property type="match status" value="1"/>
</dbReference>
<keyword evidence="7" id="KW-0325">Glycoprotein</keyword>
<sequence>MLVITLMLISAHASVALQGNTFKKDDAHSGRSLVCDSCPPGTYLRASCSATQKTDCAKCPAGSFTEVWNYISKCLRCSMCAENQVVKEECSSSKNCKCECKSGYYFNQKLDTCIKHKECPIGYGVKTTGTPERDTECEQCQSGFYSDVGSAKTTCIAHTQCDDGGFHLVLKGKVWHDTLCASCLDLKTRDGAEYVREILPAFFTQLHQTMHIRKMRRLVMKLPQMGGEKLLRGAIFKLSRMGLIEYINRWIRTTVANDQIKKLPDILKKIGALHAGRKLKRDLEYIEKQSELCKS</sequence>
<evidence type="ECO:0000256" key="2">
    <source>
        <dbReference type="ARBA" id="ARBA00022525"/>
    </source>
</evidence>
<dbReference type="Pfam" id="PF21733">
    <property type="entry name" value="Death_3"/>
    <property type="match status" value="1"/>
</dbReference>
<evidence type="ECO:0000256" key="6">
    <source>
        <dbReference type="ARBA" id="ARBA00023157"/>
    </source>
</evidence>
<feature type="chain" id="PRO_5044822801" description="TNFR-Cys domain-containing protein" evidence="9">
    <location>
        <begin position="17"/>
        <end position="295"/>
    </location>
</feature>
<gene>
    <name evidence="11" type="ORF">UPYG_G00338630</name>
</gene>
<dbReference type="SUPFAM" id="SSF57586">
    <property type="entry name" value="TNF receptor-like"/>
    <property type="match status" value="2"/>
</dbReference>
<proteinExistence type="predicted"/>
<evidence type="ECO:0000313" key="11">
    <source>
        <dbReference type="EMBL" id="KAL0962323.1"/>
    </source>
</evidence>
<reference evidence="11 12" key="1">
    <citation type="submission" date="2024-06" db="EMBL/GenBank/DDBJ databases">
        <authorList>
            <person name="Pan Q."/>
            <person name="Wen M."/>
            <person name="Jouanno E."/>
            <person name="Zahm M."/>
            <person name="Klopp C."/>
            <person name="Cabau C."/>
            <person name="Louis A."/>
            <person name="Berthelot C."/>
            <person name="Parey E."/>
            <person name="Roest Crollius H."/>
            <person name="Montfort J."/>
            <person name="Robinson-Rechavi M."/>
            <person name="Bouchez O."/>
            <person name="Lampietro C."/>
            <person name="Lopez Roques C."/>
            <person name="Donnadieu C."/>
            <person name="Postlethwait J."/>
            <person name="Bobe J."/>
            <person name="Verreycken H."/>
            <person name="Guiguen Y."/>
        </authorList>
    </citation>
    <scope>NUCLEOTIDE SEQUENCE [LARGE SCALE GENOMIC DNA]</scope>
    <source>
        <strain evidence="11">Up_M1</strain>
        <tissue evidence="11">Testis</tissue>
    </source>
</reference>
<feature type="domain" description="TNFR-Cys" evidence="10">
    <location>
        <begin position="58"/>
        <end position="98"/>
    </location>
</feature>
<organism evidence="11 12">
    <name type="scientific">Umbra pygmaea</name>
    <name type="common">Eastern mudminnow</name>
    <dbReference type="NCBI Taxonomy" id="75934"/>
    <lineage>
        <taxon>Eukaryota</taxon>
        <taxon>Metazoa</taxon>
        <taxon>Chordata</taxon>
        <taxon>Craniata</taxon>
        <taxon>Vertebrata</taxon>
        <taxon>Euteleostomi</taxon>
        <taxon>Actinopterygii</taxon>
        <taxon>Neopterygii</taxon>
        <taxon>Teleostei</taxon>
        <taxon>Protacanthopterygii</taxon>
        <taxon>Esociformes</taxon>
        <taxon>Umbridae</taxon>
        <taxon>Umbra</taxon>
    </lineage>
</organism>
<keyword evidence="6 8" id="KW-1015">Disulfide bond</keyword>
<dbReference type="InterPro" id="IPR001368">
    <property type="entry name" value="TNFR/NGFR_Cys_rich_reg"/>
</dbReference>
<feature type="signal peptide" evidence="9">
    <location>
        <begin position="1"/>
        <end position="16"/>
    </location>
</feature>
<dbReference type="PROSITE" id="PS50050">
    <property type="entry name" value="TNFR_NGFR_2"/>
    <property type="match status" value="1"/>
</dbReference>
<feature type="disulfide bond" evidence="8">
    <location>
        <begin position="80"/>
        <end position="98"/>
    </location>
</feature>
<dbReference type="InterPro" id="IPR048522">
    <property type="entry name" value="Death_3_fish"/>
</dbReference>
<dbReference type="SMART" id="SM00208">
    <property type="entry name" value="TNFR"/>
    <property type="match status" value="4"/>
</dbReference>
<feature type="disulfide bond" evidence="8">
    <location>
        <begin position="77"/>
        <end position="90"/>
    </location>
</feature>
<dbReference type="InterPro" id="IPR052459">
    <property type="entry name" value="TNFRSF_decoy_receptor"/>
</dbReference>
<evidence type="ECO:0000256" key="5">
    <source>
        <dbReference type="ARBA" id="ARBA00022737"/>
    </source>
</evidence>
<dbReference type="GO" id="GO:0005576">
    <property type="term" value="C:extracellular region"/>
    <property type="evidence" value="ECO:0007669"/>
    <property type="project" value="UniProtKB-SubCell"/>
</dbReference>
<dbReference type="PANTHER" id="PTHR23097">
    <property type="entry name" value="TUMOR NECROSIS FACTOR RECEPTOR SUPERFAMILY MEMBER"/>
    <property type="match status" value="1"/>
</dbReference>
<dbReference type="GO" id="GO:0006915">
    <property type="term" value="P:apoptotic process"/>
    <property type="evidence" value="ECO:0007669"/>
    <property type="project" value="UniProtKB-KW"/>
</dbReference>
<accession>A0ABD0WIA0</accession>
<evidence type="ECO:0000259" key="10">
    <source>
        <dbReference type="PROSITE" id="PS50050"/>
    </source>
</evidence>